<dbReference type="Gene3D" id="1.25.40.10">
    <property type="entry name" value="Tetratricopeptide repeat domain"/>
    <property type="match status" value="1"/>
</dbReference>
<proteinExistence type="predicted"/>
<dbReference type="Proteomes" id="UP001233836">
    <property type="component" value="Unassembled WGS sequence"/>
</dbReference>
<organism evidence="2 3">
    <name type="scientific">Paenibacillus tundrae</name>
    <dbReference type="NCBI Taxonomy" id="528187"/>
    <lineage>
        <taxon>Bacteria</taxon>
        <taxon>Bacillati</taxon>
        <taxon>Bacillota</taxon>
        <taxon>Bacilli</taxon>
        <taxon>Bacillales</taxon>
        <taxon>Paenibacillaceae</taxon>
        <taxon>Paenibacillus</taxon>
    </lineage>
</organism>
<evidence type="ECO:0000259" key="1">
    <source>
        <dbReference type="Pfam" id="PF00535"/>
    </source>
</evidence>
<reference evidence="2 3" key="1">
    <citation type="submission" date="2023-07" db="EMBL/GenBank/DDBJ databases">
        <title>Sorghum-associated microbial communities from plants grown in Nebraska, USA.</title>
        <authorList>
            <person name="Schachtman D."/>
        </authorList>
    </citation>
    <scope>NUCLEOTIDE SEQUENCE [LARGE SCALE GENOMIC DNA]</scope>
    <source>
        <strain evidence="2 3">DS1314</strain>
    </source>
</reference>
<accession>A0ABT9WB63</accession>
<name>A0ABT9WB63_9BACL</name>
<protein>
    <submittedName>
        <fullName evidence="2">Glycosyltransferase involved in cell wall biosynthesis</fullName>
    </submittedName>
</protein>
<evidence type="ECO:0000313" key="2">
    <source>
        <dbReference type="EMBL" id="MDQ0170500.1"/>
    </source>
</evidence>
<dbReference type="CDD" id="cd02511">
    <property type="entry name" value="Beta4Glucosyltransferase"/>
    <property type="match status" value="1"/>
</dbReference>
<dbReference type="PANTHER" id="PTHR43630">
    <property type="entry name" value="POLY-BETA-1,6-N-ACETYL-D-GLUCOSAMINE SYNTHASE"/>
    <property type="match status" value="1"/>
</dbReference>
<dbReference type="PANTHER" id="PTHR43630:SF2">
    <property type="entry name" value="GLYCOSYLTRANSFERASE"/>
    <property type="match status" value="1"/>
</dbReference>
<keyword evidence="3" id="KW-1185">Reference proteome</keyword>
<dbReference type="Pfam" id="PF00535">
    <property type="entry name" value="Glycos_transf_2"/>
    <property type="match status" value="1"/>
</dbReference>
<gene>
    <name evidence="2" type="ORF">J2T19_001942</name>
</gene>
<evidence type="ECO:0000313" key="3">
    <source>
        <dbReference type="Proteomes" id="UP001233836"/>
    </source>
</evidence>
<dbReference type="SUPFAM" id="SSF48452">
    <property type="entry name" value="TPR-like"/>
    <property type="match status" value="1"/>
</dbReference>
<comment type="caution">
    <text evidence="2">The sequence shown here is derived from an EMBL/GenBank/DDBJ whole genome shotgun (WGS) entry which is preliminary data.</text>
</comment>
<sequence length="369" mass="42155">MITISLCMIVKNEERTLARCLDSVSGIVDEIIIVDTGSSDRTMDVAAQYTDQVYTYEWQDDFAAARNYSFEQATQEYILWLDADDVLLPGDQAKLRALKEQLPSDGETEAVVLNYTLAEGAEASPLVTDRRNRLVKRSAGCRWHGRLHEQLSFPRSGVMTADIAVTHRREASNHSARNVRILRKWIAEEGVAQGRLLFYYAGECYDRKRYGAAVQGYEKLLQEPQGYREDRLIACARLAECYERLGKPSYKLRALLQSFQFDLPHADFCCAIASCFQERQEHMTAIYWYMQALDVGTRDPGFRPVPAACRTWLPHARLSLSYAQLGHWEQALKHNIQALAYVPTDPGLLSNRERLETMVRQTTSARRQD</sequence>
<dbReference type="InterPro" id="IPR001173">
    <property type="entry name" value="Glyco_trans_2-like"/>
</dbReference>
<dbReference type="EMBL" id="JAUSTI010000004">
    <property type="protein sequence ID" value="MDQ0170500.1"/>
    <property type="molecule type" value="Genomic_DNA"/>
</dbReference>
<dbReference type="InterPro" id="IPR029044">
    <property type="entry name" value="Nucleotide-diphossugar_trans"/>
</dbReference>
<feature type="domain" description="Glycosyltransferase 2-like" evidence="1">
    <location>
        <begin position="5"/>
        <end position="103"/>
    </location>
</feature>
<dbReference type="InterPro" id="IPR011990">
    <property type="entry name" value="TPR-like_helical_dom_sf"/>
</dbReference>
<dbReference type="Gene3D" id="3.90.550.10">
    <property type="entry name" value="Spore Coat Polysaccharide Biosynthesis Protein SpsA, Chain A"/>
    <property type="match status" value="1"/>
</dbReference>
<dbReference type="SUPFAM" id="SSF53448">
    <property type="entry name" value="Nucleotide-diphospho-sugar transferases"/>
    <property type="match status" value="1"/>
</dbReference>